<dbReference type="AlphaFoldDB" id="A0A2H3DQD3"/>
<keyword evidence="2" id="KW-1185">Reference proteome</keyword>
<sequence>MDPISILTTVISTTSFLLTWIDQHQSKESVFRDLRTTLDNVHSGILLPLSSVGASGSSQLEPNIVGCLRTVQEVLFRTRDHLVVWEDSRKIKSGKRLWAFLNPAVVLDELKDDKTQLVSSVQILSASIQISSFIRQPSAVSPPVEPSRTLVSSSNNLEVASNRDVKDFWAAEIGTETSYCSAEFLHAALSHHFDKTLTPEAKEILSFRLDEYGVGCTTLASLDRFVGQQPLLDALTALGVIQVNESSRSTIENADPTSIKPILIMVDDEPENHRYTIDLVRSYNVDLFVFTSTASAKTWIDANEAMLRIADKFGRLRCISDNARWEQDASVSTPSSYQSPSISLNIYAGETILRYLRGRQYSAPVLIAAGKSIMKTSYVLDYVRAGSTCYLDVLMDFIHPLIADDSGDEEWWLDFNVQPRAHTKPMLLWVRDPGSNSLPISGQGLRTAVVASFDEAQEEMKKNSHMYRRLGKANMLRVLCCETQRILLPATRNSSTGHALLQYIRSDGYDCPFLVFCRSDDLPRTEYVVKFRNTGSTVHPSVVNAFLKSLSERKHDDYALWAVQVHTCSFSPKHFFLSRGAVRVWAMWASPKSLNQAGHVVKGRSRQILSDRESYNDSLAQSSCPQL</sequence>
<organism evidence="1 2">
    <name type="scientific">Armillaria gallica</name>
    <name type="common">Bulbous honey fungus</name>
    <name type="synonym">Armillaria bulbosa</name>
    <dbReference type="NCBI Taxonomy" id="47427"/>
    <lineage>
        <taxon>Eukaryota</taxon>
        <taxon>Fungi</taxon>
        <taxon>Dikarya</taxon>
        <taxon>Basidiomycota</taxon>
        <taxon>Agaricomycotina</taxon>
        <taxon>Agaricomycetes</taxon>
        <taxon>Agaricomycetidae</taxon>
        <taxon>Agaricales</taxon>
        <taxon>Marasmiineae</taxon>
        <taxon>Physalacriaceae</taxon>
        <taxon>Armillaria</taxon>
    </lineage>
</organism>
<dbReference type="OrthoDB" id="3254241at2759"/>
<gene>
    <name evidence="1" type="ORF">ARMGADRAFT_638842</name>
</gene>
<dbReference type="EMBL" id="KZ293649">
    <property type="protein sequence ID" value="PBK97421.1"/>
    <property type="molecule type" value="Genomic_DNA"/>
</dbReference>
<dbReference type="OMA" id="YCRELAC"/>
<proteinExistence type="predicted"/>
<reference evidence="2" key="1">
    <citation type="journal article" date="2017" name="Nat. Ecol. Evol.">
        <title>Genome expansion and lineage-specific genetic innovations in the forest pathogenic fungi Armillaria.</title>
        <authorList>
            <person name="Sipos G."/>
            <person name="Prasanna A.N."/>
            <person name="Walter M.C."/>
            <person name="O'Connor E."/>
            <person name="Balint B."/>
            <person name="Krizsan K."/>
            <person name="Kiss B."/>
            <person name="Hess J."/>
            <person name="Varga T."/>
            <person name="Slot J."/>
            <person name="Riley R."/>
            <person name="Boka B."/>
            <person name="Rigling D."/>
            <person name="Barry K."/>
            <person name="Lee J."/>
            <person name="Mihaltcheva S."/>
            <person name="LaButti K."/>
            <person name="Lipzen A."/>
            <person name="Waldron R."/>
            <person name="Moloney N.M."/>
            <person name="Sperisen C."/>
            <person name="Kredics L."/>
            <person name="Vagvoelgyi C."/>
            <person name="Patrignani A."/>
            <person name="Fitzpatrick D."/>
            <person name="Nagy I."/>
            <person name="Doyle S."/>
            <person name="Anderson J.B."/>
            <person name="Grigoriev I.V."/>
            <person name="Gueldener U."/>
            <person name="Muensterkoetter M."/>
            <person name="Nagy L.G."/>
        </authorList>
    </citation>
    <scope>NUCLEOTIDE SEQUENCE [LARGE SCALE GENOMIC DNA]</scope>
    <source>
        <strain evidence="2">Ar21-2</strain>
    </source>
</reference>
<dbReference type="InParanoid" id="A0A2H3DQD3"/>
<dbReference type="Proteomes" id="UP000217790">
    <property type="component" value="Unassembled WGS sequence"/>
</dbReference>
<dbReference type="STRING" id="47427.A0A2H3DQD3"/>
<evidence type="ECO:0000313" key="1">
    <source>
        <dbReference type="EMBL" id="PBK97421.1"/>
    </source>
</evidence>
<evidence type="ECO:0000313" key="2">
    <source>
        <dbReference type="Proteomes" id="UP000217790"/>
    </source>
</evidence>
<name>A0A2H3DQD3_ARMGA</name>
<accession>A0A2H3DQD3</accession>
<protein>
    <submittedName>
        <fullName evidence="1">Uncharacterized protein</fullName>
    </submittedName>
</protein>